<feature type="active site" evidence="4">
    <location>
        <position position="148"/>
    </location>
</feature>
<dbReference type="InterPro" id="IPR006224">
    <property type="entry name" value="PsdUridine_synth_RluA-like_CS"/>
</dbReference>
<dbReference type="CDD" id="cd02869">
    <property type="entry name" value="PseudoU_synth_RluA_like"/>
    <property type="match status" value="1"/>
</dbReference>
<comment type="catalytic activity">
    <reaction evidence="1 6">
        <text>a uridine in RNA = a pseudouridine in RNA</text>
        <dbReference type="Rhea" id="RHEA:48348"/>
        <dbReference type="Rhea" id="RHEA-COMP:12068"/>
        <dbReference type="Rhea" id="RHEA-COMP:12069"/>
        <dbReference type="ChEBI" id="CHEBI:65314"/>
        <dbReference type="ChEBI" id="CHEBI:65315"/>
    </reaction>
</comment>
<dbReference type="PANTHER" id="PTHR21600">
    <property type="entry name" value="MITOCHONDRIAL RNA PSEUDOURIDINE SYNTHASE"/>
    <property type="match status" value="1"/>
</dbReference>
<evidence type="ECO:0000256" key="2">
    <source>
        <dbReference type="ARBA" id="ARBA00010876"/>
    </source>
</evidence>
<dbReference type="AlphaFoldDB" id="A0A292IIN0"/>
<evidence type="ECO:0000256" key="3">
    <source>
        <dbReference type="ARBA" id="ARBA00023235"/>
    </source>
</evidence>
<keyword evidence="3 6" id="KW-0413">Isomerase</keyword>
<dbReference type="GO" id="GO:0000455">
    <property type="term" value="P:enzyme-directed rRNA pseudouridine synthesis"/>
    <property type="evidence" value="ECO:0007669"/>
    <property type="project" value="UniProtKB-ARBA"/>
</dbReference>
<name>A0A292IIN0_9MOLU</name>
<dbReference type="PROSITE" id="PS50889">
    <property type="entry name" value="S4"/>
    <property type="match status" value="1"/>
</dbReference>
<dbReference type="InterPro" id="IPR020103">
    <property type="entry name" value="PsdUridine_synth_cat_dom_sf"/>
</dbReference>
<organism evidence="8 9">
    <name type="scientific">Mycoplasma amphoriforme A39</name>
    <dbReference type="NCBI Taxonomy" id="572419"/>
    <lineage>
        <taxon>Bacteria</taxon>
        <taxon>Bacillati</taxon>
        <taxon>Mycoplasmatota</taxon>
        <taxon>Mollicutes</taxon>
        <taxon>Mycoplasmataceae</taxon>
        <taxon>Mycoplasma</taxon>
    </lineage>
</organism>
<dbReference type="SMART" id="SM00363">
    <property type="entry name" value="S4"/>
    <property type="match status" value="1"/>
</dbReference>
<dbReference type="PANTHER" id="PTHR21600:SF44">
    <property type="entry name" value="RIBOSOMAL LARGE SUBUNIT PSEUDOURIDINE SYNTHASE D"/>
    <property type="match status" value="1"/>
</dbReference>
<dbReference type="Pfam" id="PF00849">
    <property type="entry name" value="PseudoU_synth_2"/>
    <property type="match status" value="1"/>
</dbReference>
<dbReference type="InterPro" id="IPR006145">
    <property type="entry name" value="PsdUridine_synth_RsuA/RluA"/>
</dbReference>
<dbReference type="GO" id="GO:0003723">
    <property type="term" value="F:RNA binding"/>
    <property type="evidence" value="ECO:0007669"/>
    <property type="project" value="UniProtKB-KW"/>
</dbReference>
<feature type="domain" description="RNA-binding S4" evidence="7">
    <location>
        <begin position="13"/>
        <end position="72"/>
    </location>
</feature>
<evidence type="ECO:0000256" key="4">
    <source>
        <dbReference type="PIRSR" id="PIRSR606225-1"/>
    </source>
</evidence>
<accession>A0A292IIN0</accession>
<dbReference type="RefSeq" id="WP_343251430.1">
    <property type="nucleotide sequence ID" value="NZ_HG937516.1"/>
</dbReference>
<proteinExistence type="inferred from homology"/>
<evidence type="ECO:0000313" key="9">
    <source>
        <dbReference type="Proteomes" id="UP000261764"/>
    </source>
</evidence>
<dbReference type="Gene3D" id="3.30.2350.10">
    <property type="entry name" value="Pseudouridine synthase"/>
    <property type="match status" value="1"/>
</dbReference>
<dbReference type="InterPro" id="IPR006225">
    <property type="entry name" value="PsdUridine_synth_RluC/D"/>
</dbReference>
<evidence type="ECO:0000256" key="6">
    <source>
        <dbReference type="RuleBase" id="RU362028"/>
    </source>
</evidence>
<evidence type="ECO:0000256" key="1">
    <source>
        <dbReference type="ARBA" id="ARBA00000073"/>
    </source>
</evidence>
<reference evidence="8 9" key="1">
    <citation type="journal article" date="2015" name="Clin. Infect. Dis.">
        <title>Genomic Investigations unmask Mycoplasma amphoriforme, a new respiratory pathogen.</title>
        <authorList>
            <person name="Gillespie S.H."/>
            <person name="Ling C.L."/>
            <person name="Oravcova K."/>
            <person name="Pinheiro M."/>
            <person name="Wells L."/>
            <person name="Bryant J.M."/>
            <person name="McHugh T.D."/>
            <person name="Bebear C."/>
            <person name="Webster D."/>
            <person name="Harris S.R."/>
            <person name="Seth-Smith H.M."/>
            <person name="Thomson N.R."/>
        </authorList>
    </citation>
    <scope>NUCLEOTIDE SEQUENCE [LARGE SCALE GENOMIC DNA]</scope>
    <source>
        <strain evidence="8 9">A39</strain>
    </source>
</reference>
<dbReference type="InterPro" id="IPR050188">
    <property type="entry name" value="RluA_PseudoU_synthase"/>
</dbReference>
<dbReference type="Gene3D" id="3.10.290.10">
    <property type="entry name" value="RNA-binding S4 domain"/>
    <property type="match status" value="1"/>
</dbReference>
<evidence type="ECO:0000313" key="8">
    <source>
        <dbReference type="EMBL" id="CDN40799.1"/>
    </source>
</evidence>
<dbReference type="PROSITE" id="PS01129">
    <property type="entry name" value="PSI_RLU"/>
    <property type="match status" value="1"/>
</dbReference>
<sequence>MKKIIVKDLVNPVRIENYLHKRFPDFSRALIFKLLRLKKIKVNKVRCKIATTIQNDDVIQIYHDLIFSSKQNKNGKKAMPFLQTKGQLNVVYEDQNIVVIDKPVNLICQPGNDESVQTLQNLFLKYLYSKNELHWNDTFTPSICHRLDQNTAGLIIAAKNALALQEMYELLRNRMLTKLYECLIYGLIEPKAKTLKAYLTKRSDLNLVSISNKKTLDSKEIITKYQVIQHFVKAKMSLLLVELTTGRTHQIRAHFNFLGHPLVGETKYSQAQFHQANAQFKFQALHAKTIIFPHLDREQFKQLHYLSNMKFESRMIPWFQKLPFLK</sequence>
<comment type="function">
    <text evidence="6">Responsible for synthesis of pseudouridine from uracil.</text>
</comment>
<keyword evidence="9" id="KW-1185">Reference proteome</keyword>
<dbReference type="InterPro" id="IPR002942">
    <property type="entry name" value="S4_RNA-bd"/>
</dbReference>
<dbReference type="NCBIfam" id="TIGR00005">
    <property type="entry name" value="rluA_subfam"/>
    <property type="match status" value="1"/>
</dbReference>
<evidence type="ECO:0000259" key="7">
    <source>
        <dbReference type="SMART" id="SM00363"/>
    </source>
</evidence>
<dbReference type="Proteomes" id="UP000261764">
    <property type="component" value="Chromosome I"/>
</dbReference>
<dbReference type="EMBL" id="HG937516">
    <property type="protein sequence ID" value="CDN40799.1"/>
    <property type="molecule type" value="Genomic_DNA"/>
</dbReference>
<dbReference type="KEGG" id="mamp:MAMA39_06820"/>
<comment type="similarity">
    <text evidence="2 6">Belongs to the pseudouridine synthase RluA family.</text>
</comment>
<evidence type="ECO:0000256" key="5">
    <source>
        <dbReference type="PROSITE-ProRule" id="PRU00182"/>
    </source>
</evidence>
<keyword evidence="5" id="KW-0694">RNA-binding</keyword>
<protein>
    <recommendedName>
        <fullName evidence="6">Pseudouridine synthase</fullName>
        <ecNumber evidence="6">5.4.99.-</ecNumber>
    </recommendedName>
</protein>
<dbReference type="GO" id="GO:0120159">
    <property type="term" value="F:rRNA pseudouridine synthase activity"/>
    <property type="evidence" value="ECO:0007669"/>
    <property type="project" value="UniProtKB-ARBA"/>
</dbReference>
<dbReference type="EC" id="5.4.99.-" evidence="6"/>
<gene>
    <name evidence="8" type="ORF">MAMA39_06820</name>
</gene>
<dbReference type="InterPro" id="IPR036986">
    <property type="entry name" value="S4_RNA-bd_sf"/>
</dbReference>
<dbReference type="SUPFAM" id="SSF55120">
    <property type="entry name" value="Pseudouridine synthase"/>
    <property type="match status" value="1"/>
</dbReference>